<feature type="compositionally biased region" description="Polar residues" evidence="1">
    <location>
        <begin position="1"/>
        <end position="16"/>
    </location>
</feature>
<dbReference type="SMART" id="SM00451">
    <property type="entry name" value="ZnF_U1"/>
    <property type="match status" value="3"/>
</dbReference>
<accession>A0A369JKY8</accession>
<keyword evidence="4" id="KW-1185">Reference proteome</keyword>
<evidence type="ECO:0000313" key="3">
    <source>
        <dbReference type="EMBL" id="RDB20383.1"/>
    </source>
</evidence>
<dbReference type="EMBL" id="LUEZ02000068">
    <property type="protein sequence ID" value="RDB20383.1"/>
    <property type="molecule type" value="Genomic_DNA"/>
</dbReference>
<dbReference type="InParanoid" id="A0A369JKY8"/>
<feature type="region of interest" description="Disordered" evidence="1">
    <location>
        <begin position="44"/>
        <end position="67"/>
    </location>
</feature>
<dbReference type="AlphaFoldDB" id="A0A369JKY8"/>
<feature type="domain" description="U1-type" evidence="2">
    <location>
        <begin position="378"/>
        <end position="411"/>
    </location>
</feature>
<dbReference type="Proteomes" id="UP000076154">
    <property type="component" value="Unassembled WGS sequence"/>
</dbReference>
<comment type="caution">
    <text evidence="3">The sequence shown here is derived from an EMBL/GenBank/DDBJ whole genome shotgun (WGS) entry which is preliminary data.</text>
</comment>
<dbReference type="GO" id="GO:0008270">
    <property type="term" value="F:zinc ion binding"/>
    <property type="evidence" value="ECO:0007669"/>
    <property type="project" value="InterPro"/>
</dbReference>
<evidence type="ECO:0000313" key="4">
    <source>
        <dbReference type="Proteomes" id="UP000076154"/>
    </source>
</evidence>
<reference evidence="3" key="1">
    <citation type="submission" date="2018-04" db="EMBL/GenBank/DDBJ databases">
        <title>Whole genome sequencing of Hypsizygus marmoreus.</title>
        <authorList>
            <person name="Choi I.-G."/>
            <person name="Min B."/>
            <person name="Kim J.-G."/>
            <person name="Kim S."/>
            <person name="Oh Y.-L."/>
            <person name="Kong W.-S."/>
            <person name="Park H."/>
            <person name="Jeong J."/>
            <person name="Song E.-S."/>
        </authorList>
    </citation>
    <scope>NUCLEOTIDE SEQUENCE [LARGE SCALE GENOMIC DNA]</scope>
    <source>
        <strain evidence="3">51987-8</strain>
    </source>
</reference>
<feature type="region of interest" description="Disordered" evidence="1">
    <location>
        <begin position="1"/>
        <end position="23"/>
    </location>
</feature>
<dbReference type="InterPro" id="IPR003604">
    <property type="entry name" value="Matrin/U1-like-C_Znf_C2H2"/>
</dbReference>
<feature type="domain" description="U1-type" evidence="2">
    <location>
        <begin position="72"/>
        <end position="105"/>
    </location>
</feature>
<organism evidence="3 4">
    <name type="scientific">Hypsizygus marmoreus</name>
    <name type="common">White beech mushroom</name>
    <name type="synonym">Agaricus marmoreus</name>
    <dbReference type="NCBI Taxonomy" id="39966"/>
    <lineage>
        <taxon>Eukaryota</taxon>
        <taxon>Fungi</taxon>
        <taxon>Dikarya</taxon>
        <taxon>Basidiomycota</taxon>
        <taxon>Agaricomycotina</taxon>
        <taxon>Agaricomycetes</taxon>
        <taxon>Agaricomycetidae</taxon>
        <taxon>Agaricales</taxon>
        <taxon>Tricholomatineae</taxon>
        <taxon>Lyophyllaceae</taxon>
        <taxon>Hypsizygus</taxon>
    </lineage>
</organism>
<feature type="domain" description="U1-type" evidence="2">
    <location>
        <begin position="241"/>
        <end position="274"/>
    </location>
</feature>
<protein>
    <recommendedName>
        <fullName evidence="2">U1-type domain-containing protein</fullName>
    </recommendedName>
</protein>
<dbReference type="GO" id="GO:0003676">
    <property type="term" value="F:nucleic acid binding"/>
    <property type="evidence" value="ECO:0007669"/>
    <property type="project" value="InterPro"/>
</dbReference>
<name>A0A369JKY8_HYPMA</name>
<sequence length="435" mass="49777">MSNSIRRPSQKVSPSQAPKKATPALWTCGPCGLNMLVGSRESHLAGKKHIAKTRQPPAPSTMGPSPPPLISGKKWTCVLCKVTISEAEWDKHVAGRKHQTHMKAAATKKKRVNTIATKQYPLPNSASSGHNHSNHSHYFTRKKTSVRWSVIPSFLPVNIDYWITRKISSVSPLVPKTRSLPKSQSITFYAGRIHARRMESSAHMRTSQDINNMINDMKDWDTTLFQWRIVREGYAVHTNPTQMWMCPVCKKQIDSGARKDHLASSLHVTRLLRKRQMTTIFSRNGRSIHRDMDGFIEMGYMRVRDVQLWNAGHARKVGAMQQVQGDTNRAVRRWNVATNKDGRWEETDRDINIQKPRSSLAISHTSSFRNVLSLKASQKLWNCPKCRRTMTYSKKRTHLRGRAHIGHTAQEKLKPKHKKRTSKIMEHYSRIFGAF</sequence>
<evidence type="ECO:0000256" key="1">
    <source>
        <dbReference type="SAM" id="MobiDB-lite"/>
    </source>
</evidence>
<gene>
    <name evidence="3" type="ORF">Hypma_012523</name>
</gene>
<proteinExistence type="predicted"/>
<feature type="compositionally biased region" description="Pro residues" evidence="1">
    <location>
        <begin position="56"/>
        <end position="67"/>
    </location>
</feature>
<evidence type="ECO:0000259" key="2">
    <source>
        <dbReference type="SMART" id="SM00451"/>
    </source>
</evidence>